<keyword evidence="7" id="KW-1185">Reference proteome</keyword>
<evidence type="ECO:0000256" key="3">
    <source>
        <dbReference type="ARBA" id="ARBA00023163"/>
    </source>
</evidence>
<keyword evidence="3" id="KW-0804">Transcription</keyword>
<dbReference type="Pfam" id="PF01380">
    <property type="entry name" value="SIS"/>
    <property type="match status" value="1"/>
</dbReference>
<dbReference type="AlphaFoldDB" id="A0A343JCK7"/>
<dbReference type="Gene3D" id="3.40.50.10490">
    <property type="entry name" value="Glucose-6-phosphate isomerase like protein, domain 1"/>
    <property type="match status" value="1"/>
</dbReference>
<evidence type="ECO:0000259" key="5">
    <source>
        <dbReference type="PROSITE" id="PS51464"/>
    </source>
</evidence>
<dbReference type="InterPro" id="IPR001347">
    <property type="entry name" value="SIS_dom"/>
</dbReference>
<evidence type="ECO:0000256" key="1">
    <source>
        <dbReference type="ARBA" id="ARBA00023015"/>
    </source>
</evidence>
<sequence length="254" mass="28768">MDLSKLIENKNLTETEINVLNYIIDNINEVNKLGVRGVAKENFTSTSTIMRLAKKLGYSGFLEMQYNLASIKRNGISDNLNESDFVNSLNMDSLLKENSTQAINSLVDLLFQDDNKFIFIYANGFSGIIAEYINKKLLVMGKRCIFSNGTDSIGVFENNLDYISSIIVVSKSGETPMVLNKVITAKDYGIKVVSFTNERENSISKLADISFKIEDANKLDDRNLMPNTFFPKVLVLVELLVYEYYKRKKSIKNE</sequence>
<dbReference type="PROSITE" id="PS51464">
    <property type="entry name" value="SIS"/>
    <property type="match status" value="1"/>
</dbReference>
<evidence type="ECO:0000259" key="4">
    <source>
        <dbReference type="PROSITE" id="PS51071"/>
    </source>
</evidence>
<dbReference type="GO" id="GO:0097367">
    <property type="term" value="F:carbohydrate derivative binding"/>
    <property type="evidence" value="ECO:0007669"/>
    <property type="project" value="InterPro"/>
</dbReference>
<dbReference type="PANTHER" id="PTHR30514">
    <property type="entry name" value="GLUCOKINASE"/>
    <property type="match status" value="1"/>
</dbReference>
<dbReference type="EMBL" id="CP016786">
    <property type="protein sequence ID" value="ASW43265.1"/>
    <property type="molecule type" value="Genomic_DNA"/>
</dbReference>
<dbReference type="GO" id="GO:1901135">
    <property type="term" value="P:carbohydrate derivative metabolic process"/>
    <property type="evidence" value="ECO:0007669"/>
    <property type="project" value="InterPro"/>
</dbReference>
<dbReference type="Proteomes" id="UP000264883">
    <property type="component" value="Chromosome"/>
</dbReference>
<dbReference type="CDD" id="cd05013">
    <property type="entry name" value="SIS_RpiR"/>
    <property type="match status" value="1"/>
</dbReference>
<evidence type="ECO:0000313" key="6">
    <source>
        <dbReference type="EMBL" id="ASW43265.1"/>
    </source>
</evidence>
<dbReference type="PANTHER" id="PTHR30514:SF21">
    <property type="entry name" value="RPIR-FAMILY TRANSCRIPTIONAL REGULATOR"/>
    <property type="match status" value="1"/>
</dbReference>
<dbReference type="KEGG" id="cia:BEN51_07145"/>
<name>A0A343JCK7_9CLOT</name>
<feature type="domain" description="SIS" evidence="5">
    <location>
        <begin position="106"/>
        <end position="250"/>
    </location>
</feature>
<feature type="domain" description="HTH rpiR-type" evidence="4">
    <location>
        <begin position="1"/>
        <end position="75"/>
    </location>
</feature>
<keyword evidence="1" id="KW-0805">Transcription regulation</keyword>
<dbReference type="Pfam" id="PF01418">
    <property type="entry name" value="HTH_6"/>
    <property type="match status" value="1"/>
</dbReference>
<dbReference type="SUPFAM" id="SSF46689">
    <property type="entry name" value="Homeodomain-like"/>
    <property type="match status" value="1"/>
</dbReference>
<dbReference type="RefSeq" id="WP_119865401.1">
    <property type="nucleotide sequence ID" value="NZ_CP016786.1"/>
</dbReference>
<protein>
    <submittedName>
        <fullName evidence="6">RpiR family transcriptional regulator</fullName>
    </submittedName>
</protein>
<evidence type="ECO:0000313" key="7">
    <source>
        <dbReference type="Proteomes" id="UP000264883"/>
    </source>
</evidence>
<dbReference type="OrthoDB" id="6590756at2"/>
<dbReference type="InterPro" id="IPR047640">
    <property type="entry name" value="RpiR-like"/>
</dbReference>
<evidence type="ECO:0000256" key="2">
    <source>
        <dbReference type="ARBA" id="ARBA00023125"/>
    </source>
</evidence>
<dbReference type="InterPro" id="IPR046348">
    <property type="entry name" value="SIS_dom_sf"/>
</dbReference>
<dbReference type="InterPro" id="IPR035472">
    <property type="entry name" value="RpiR-like_SIS"/>
</dbReference>
<accession>A0A343JCK7</accession>
<proteinExistence type="predicted"/>
<keyword evidence="2" id="KW-0238">DNA-binding</keyword>
<dbReference type="InterPro" id="IPR009057">
    <property type="entry name" value="Homeodomain-like_sf"/>
</dbReference>
<dbReference type="GO" id="GO:0003700">
    <property type="term" value="F:DNA-binding transcription factor activity"/>
    <property type="evidence" value="ECO:0007669"/>
    <property type="project" value="InterPro"/>
</dbReference>
<dbReference type="GO" id="GO:0003677">
    <property type="term" value="F:DNA binding"/>
    <property type="evidence" value="ECO:0007669"/>
    <property type="project" value="UniProtKB-KW"/>
</dbReference>
<gene>
    <name evidence="6" type="ORF">BEN51_07145</name>
</gene>
<dbReference type="PROSITE" id="PS51071">
    <property type="entry name" value="HTH_RPIR"/>
    <property type="match status" value="1"/>
</dbReference>
<dbReference type="InterPro" id="IPR000281">
    <property type="entry name" value="HTH_RpiR"/>
</dbReference>
<dbReference type="InterPro" id="IPR036388">
    <property type="entry name" value="WH-like_DNA-bd_sf"/>
</dbReference>
<reference evidence="6 7" key="1">
    <citation type="submission" date="2016-08" db="EMBL/GenBank/DDBJ databases">
        <title>Complete Genome Sequence Of The Indigo Reducing Clostridium isatidis DSM15098.</title>
        <authorList>
            <person name="Little G.T."/>
            <person name="Minton N.P."/>
        </authorList>
    </citation>
    <scope>NUCLEOTIDE SEQUENCE [LARGE SCALE GENOMIC DNA]</scope>
    <source>
        <strain evidence="6 7">DSM 15098</strain>
    </source>
</reference>
<organism evidence="6 7">
    <name type="scientific">Clostridium isatidis</name>
    <dbReference type="NCBI Taxonomy" id="182773"/>
    <lineage>
        <taxon>Bacteria</taxon>
        <taxon>Bacillati</taxon>
        <taxon>Bacillota</taxon>
        <taxon>Clostridia</taxon>
        <taxon>Eubacteriales</taxon>
        <taxon>Clostridiaceae</taxon>
        <taxon>Clostridium</taxon>
    </lineage>
</organism>
<dbReference type="SUPFAM" id="SSF53697">
    <property type="entry name" value="SIS domain"/>
    <property type="match status" value="1"/>
</dbReference>
<dbReference type="Gene3D" id="1.10.10.10">
    <property type="entry name" value="Winged helix-like DNA-binding domain superfamily/Winged helix DNA-binding domain"/>
    <property type="match status" value="1"/>
</dbReference>